<evidence type="ECO:0000256" key="5">
    <source>
        <dbReference type="ARBA" id="ARBA00023136"/>
    </source>
</evidence>
<dbReference type="InterPro" id="IPR033463">
    <property type="entry name" value="sCache_3"/>
</dbReference>
<evidence type="ECO:0000256" key="7">
    <source>
        <dbReference type="ARBA" id="ARBA00029447"/>
    </source>
</evidence>
<evidence type="ECO:0000256" key="6">
    <source>
        <dbReference type="ARBA" id="ARBA00023224"/>
    </source>
</evidence>
<evidence type="ECO:0000256" key="1">
    <source>
        <dbReference type="ARBA" id="ARBA00004651"/>
    </source>
</evidence>
<dbReference type="EMBL" id="FQZP01000017">
    <property type="protein sequence ID" value="SHI97518.1"/>
    <property type="molecule type" value="Genomic_DNA"/>
</dbReference>
<feature type="domain" description="Methyl-accepting transducer" evidence="9">
    <location>
        <begin position="275"/>
        <end position="526"/>
    </location>
</feature>
<dbReference type="CDD" id="cd06225">
    <property type="entry name" value="HAMP"/>
    <property type="match status" value="1"/>
</dbReference>
<feature type="domain" description="HAMP" evidence="10">
    <location>
        <begin position="203"/>
        <end position="256"/>
    </location>
</feature>
<evidence type="ECO:0000256" key="2">
    <source>
        <dbReference type="ARBA" id="ARBA00022475"/>
    </source>
</evidence>
<keyword evidence="3" id="KW-0812">Transmembrane</keyword>
<organism evidence="11 12">
    <name type="scientific">Thermoclostridium caenicola</name>
    <dbReference type="NCBI Taxonomy" id="659425"/>
    <lineage>
        <taxon>Bacteria</taxon>
        <taxon>Bacillati</taxon>
        <taxon>Bacillota</taxon>
        <taxon>Clostridia</taxon>
        <taxon>Eubacteriales</taxon>
        <taxon>Oscillospiraceae</taxon>
        <taxon>Thermoclostridium</taxon>
    </lineage>
</organism>
<protein>
    <submittedName>
        <fullName evidence="11">Methyl-accepting chemotaxis protein</fullName>
    </submittedName>
</protein>
<dbReference type="SUPFAM" id="SSF58104">
    <property type="entry name" value="Methyl-accepting chemotaxis protein (MCP) signaling domain"/>
    <property type="match status" value="1"/>
</dbReference>
<dbReference type="AlphaFoldDB" id="A0A1M6FIE9"/>
<evidence type="ECO:0000256" key="4">
    <source>
        <dbReference type="ARBA" id="ARBA00022989"/>
    </source>
</evidence>
<proteinExistence type="inferred from homology"/>
<dbReference type="PROSITE" id="PS50885">
    <property type="entry name" value="HAMP"/>
    <property type="match status" value="1"/>
</dbReference>
<dbReference type="SMART" id="SM00283">
    <property type="entry name" value="MA"/>
    <property type="match status" value="1"/>
</dbReference>
<evidence type="ECO:0000256" key="3">
    <source>
        <dbReference type="ARBA" id="ARBA00022692"/>
    </source>
</evidence>
<accession>A0A1M6FIE9</accession>
<dbReference type="GO" id="GO:0007165">
    <property type="term" value="P:signal transduction"/>
    <property type="evidence" value="ECO:0007669"/>
    <property type="project" value="UniProtKB-KW"/>
</dbReference>
<evidence type="ECO:0000313" key="11">
    <source>
        <dbReference type="EMBL" id="SHI97518.1"/>
    </source>
</evidence>
<comment type="similarity">
    <text evidence="7">Belongs to the methyl-accepting chemotaxis (MCP) protein family.</text>
</comment>
<evidence type="ECO:0000259" key="10">
    <source>
        <dbReference type="PROSITE" id="PS50885"/>
    </source>
</evidence>
<dbReference type="Pfam" id="PF00015">
    <property type="entry name" value="MCPsignal"/>
    <property type="match status" value="1"/>
</dbReference>
<dbReference type="InterPro" id="IPR003660">
    <property type="entry name" value="HAMP_dom"/>
</dbReference>
<evidence type="ECO:0000256" key="8">
    <source>
        <dbReference type="PROSITE-ProRule" id="PRU00284"/>
    </source>
</evidence>
<sequence>MKLKGKLMTIFLVTLLIFSTLVSLLMTDGMRKAFEKQMLESAAELNRLGLLMFDAKHPGPWRVEGDALYKGDTPVNDYLDLLDSLIASKDFTATLFRGNTGVVTTFTDEHGNRIVGIEASPEVSQAVLGRGETYSGEAKVAGRTYIAYYTPLLDEAGQPVGMWYVGYDKEKLRSMVNANLVSTWVHQTIALLVASAVVYLFGSRFVRPLNAVTTHLVRISEGRFDLEIPDTRLKDEIGDIVKASKTMQQSTRSMVKTILEESKNIEDVLVETVKDMEALKGDMEDASATTQELSAGMQETAASLEEMNATSTQIEAAVAHMAKRAEEGSRTADKIKKRAADLRQKAIASKQSALELLGQSQKQLEAAIERSRSIGQIQILSDAILEIAAQTNLLSLNAAIEASRAGEYGAGFAVVADEIRKLAEDSRRTVEEIQTVTGSVTEAVSNLARSSENILDFISGRVVHDYDNQVKIGEQYDLDAQYVNNMMQEISATSEQLMASISNLMQAINDVSRAANEGASGASSLAEMATRVSDKSNLVLEMAEKANRSVVTLKEYVQKFTI</sequence>
<dbReference type="GO" id="GO:0006935">
    <property type="term" value="P:chemotaxis"/>
    <property type="evidence" value="ECO:0007669"/>
    <property type="project" value="InterPro"/>
</dbReference>
<dbReference type="PROSITE" id="PS50111">
    <property type="entry name" value="CHEMOTAXIS_TRANSDUC_2"/>
    <property type="match status" value="1"/>
</dbReference>
<reference evidence="11 12" key="1">
    <citation type="submission" date="2016-11" db="EMBL/GenBank/DDBJ databases">
        <authorList>
            <person name="Varghese N."/>
            <person name="Submissions S."/>
        </authorList>
    </citation>
    <scope>NUCLEOTIDE SEQUENCE [LARGE SCALE GENOMIC DNA]</scope>
    <source>
        <strain evidence="11 12">DSM 19027</strain>
    </source>
</reference>
<evidence type="ECO:0000259" key="9">
    <source>
        <dbReference type="PROSITE" id="PS50111"/>
    </source>
</evidence>
<evidence type="ECO:0000313" key="12">
    <source>
        <dbReference type="Proteomes" id="UP000324781"/>
    </source>
</evidence>
<dbReference type="GO" id="GO:0005886">
    <property type="term" value="C:plasma membrane"/>
    <property type="evidence" value="ECO:0007669"/>
    <property type="project" value="UniProtKB-SubCell"/>
</dbReference>
<dbReference type="PANTHER" id="PTHR32089:SF112">
    <property type="entry name" value="LYSOZYME-LIKE PROTEIN-RELATED"/>
    <property type="match status" value="1"/>
</dbReference>
<keyword evidence="12" id="KW-1185">Reference proteome</keyword>
<dbReference type="RefSeq" id="WP_188118411.1">
    <property type="nucleotide sequence ID" value="NZ_FQZP01000017.1"/>
</dbReference>
<dbReference type="PANTHER" id="PTHR32089">
    <property type="entry name" value="METHYL-ACCEPTING CHEMOTAXIS PROTEIN MCPB"/>
    <property type="match status" value="1"/>
</dbReference>
<keyword evidence="5" id="KW-0472">Membrane</keyword>
<dbReference type="SUPFAM" id="SSF103190">
    <property type="entry name" value="Sensory domain-like"/>
    <property type="match status" value="1"/>
</dbReference>
<dbReference type="SMART" id="SM00304">
    <property type="entry name" value="HAMP"/>
    <property type="match status" value="2"/>
</dbReference>
<name>A0A1M6FIE9_9FIRM</name>
<dbReference type="Gene3D" id="1.10.287.950">
    <property type="entry name" value="Methyl-accepting chemotaxis protein"/>
    <property type="match status" value="1"/>
</dbReference>
<keyword evidence="2" id="KW-1003">Cell membrane</keyword>
<comment type="subcellular location">
    <subcellularLocation>
        <location evidence="1">Cell membrane</location>
        <topology evidence="1">Multi-pass membrane protein</topology>
    </subcellularLocation>
</comment>
<dbReference type="Proteomes" id="UP000324781">
    <property type="component" value="Unassembled WGS sequence"/>
</dbReference>
<keyword evidence="4" id="KW-1133">Transmembrane helix</keyword>
<keyword evidence="6 8" id="KW-0807">Transducer</keyword>
<dbReference type="Pfam" id="PF17202">
    <property type="entry name" value="sCache_3_3"/>
    <property type="match status" value="1"/>
</dbReference>
<dbReference type="InterPro" id="IPR004090">
    <property type="entry name" value="Chemotax_Me-accpt_rcpt"/>
</dbReference>
<dbReference type="InterPro" id="IPR029151">
    <property type="entry name" value="Sensor-like_sf"/>
</dbReference>
<dbReference type="InterPro" id="IPR004089">
    <property type="entry name" value="MCPsignal_dom"/>
</dbReference>
<dbReference type="Pfam" id="PF00672">
    <property type="entry name" value="HAMP"/>
    <property type="match status" value="1"/>
</dbReference>
<dbReference type="PRINTS" id="PR00260">
    <property type="entry name" value="CHEMTRNSDUCR"/>
</dbReference>
<dbReference type="GO" id="GO:0004888">
    <property type="term" value="F:transmembrane signaling receptor activity"/>
    <property type="evidence" value="ECO:0007669"/>
    <property type="project" value="InterPro"/>
</dbReference>
<gene>
    <name evidence="11" type="ORF">SAMN05444373_101734</name>
</gene>